<dbReference type="OrthoDB" id="3268822at2759"/>
<feature type="compositionally biased region" description="Polar residues" evidence="1">
    <location>
        <begin position="58"/>
        <end position="71"/>
    </location>
</feature>
<gene>
    <name evidence="2" type="ORF">RSOLAG1IB_12092</name>
</gene>
<feature type="compositionally biased region" description="Low complexity" evidence="1">
    <location>
        <begin position="1"/>
        <end position="11"/>
    </location>
</feature>
<feature type="compositionally biased region" description="Acidic residues" evidence="1">
    <location>
        <begin position="664"/>
        <end position="675"/>
    </location>
</feature>
<feature type="region of interest" description="Disordered" evidence="1">
    <location>
        <begin position="485"/>
        <end position="523"/>
    </location>
</feature>
<name>A0A0B7FM21_THACB</name>
<feature type="compositionally biased region" description="Low complexity" evidence="1">
    <location>
        <begin position="175"/>
        <end position="185"/>
    </location>
</feature>
<dbReference type="AlphaFoldDB" id="A0A0B7FM21"/>
<evidence type="ECO:0000313" key="3">
    <source>
        <dbReference type="Proteomes" id="UP000059188"/>
    </source>
</evidence>
<accession>A0A0B7FM21</accession>
<keyword evidence="3" id="KW-1185">Reference proteome</keyword>
<sequence>MSSASESGGSSTDEETLFAQFRAFRKMERAEKKKKKKNSNKSSKEQRANVPKVDETNRSTCSELPNCTVSLGESYFMERDQSPTVGRLSDPVDPPREHSTSPVKRTKAVEPTDQKFSSRVCGRSRLRKPLHPSDSRLSLNPPSDSEPMEQEATPPGYARVPLSRSPLPSPPPNLTPRAPTPHSITPTPPPVGLPSKRPQNPQLLPTDPLLQAYDTCATSYEKRPGKRGGRKKVLVNGKEEIARTKTEQLIHRVDKHKDVCRNGHLFGEKHGCYFNPYSYSKMNEQKCKRIERPAGFQIGRGNQPIHELIGLRADYDFMSDILSSCRRAVIKFRPKRAMLKPGEALNWSHYSSSDRKDIHDWMYARYPFLYHFRDESGYDSWVIHSLCAAYLSSNRSYTRQGNESKASAYLKQNESGPANRQAKTHSDDDNEDDSNSSHIKPTDLPPEYNDDYARNISMYTSGLVSTSTRHSRGTKRDRLAAARGAYTDDYDDHQPQKKARQSAVERSPSPPRLPSSATMRDNRRADKIVAMELARDQALGSSRNKASGKPVGASKARDDGKGKGKARKSATVVSKVKTRKEDDKYEEDIGSDDNNDNNDDEPRRLMEKTVHSTSASIRMETKAANKKSTKSSASTSTKAGPLAKNNPRTTDSRNKRRKTLPPSSDEDEDDDVEQEPEPKPKPRQWQPARRPKPKFLQIEAEGEEDTSVDRQESPLPSARDGDETDDEYVIAPLPPSLIPQLTDGTQGDKHCTGRVDGESDQHGTEAPKASSSKSGCQPITSADELLANVCIIHDLTNKLIGNSSRERLGRLEE</sequence>
<feature type="region of interest" description="Disordered" evidence="1">
    <location>
        <begin position="1"/>
        <end position="198"/>
    </location>
</feature>
<feature type="compositionally biased region" description="Basic and acidic residues" evidence="1">
    <location>
        <begin position="746"/>
        <end position="765"/>
    </location>
</feature>
<dbReference type="Proteomes" id="UP000059188">
    <property type="component" value="Unassembled WGS sequence"/>
</dbReference>
<feature type="region of interest" description="Disordered" evidence="1">
    <location>
        <begin position="411"/>
        <end position="452"/>
    </location>
</feature>
<feature type="compositionally biased region" description="Acidic residues" evidence="1">
    <location>
        <begin position="584"/>
        <end position="599"/>
    </location>
</feature>
<evidence type="ECO:0000256" key="1">
    <source>
        <dbReference type="SAM" id="MobiDB-lite"/>
    </source>
</evidence>
<evidence type="ECO:0000313" key="2">
    <source>
        <dbReference type="EMBL" id="CEL57212.1"/>
    </source>
</evidence>
<proteinExistence type="predicted"/>
<feature type="compositionally biased region" description="Basic and acidic residues" evidence="1">
    <location>
        <begin position="600"/>
        <end position="610"/>
    </location>
</feature>
<feature type="compositionally biased region" description="Basic and acidic residues" evidence="1">
    <location>
        <begin position="42"/>
        <end position="57"/>
    </location>
</feature>
<reference evidence="2 3" key="1">
    <citation type="submission" date="2014-11" db="EMBL/GenBank/DDBJ databases">
        <authorList>
            <person name="Wibberg Daniel"/>
        </authorList>
    </citation>
    <scope>NUCLEOTIDE SEQUENCE [LARGE SCALE GENOMIC DNA]</scope>
    <source>
        <strain evidence="2">Rhizoctonia solani AG1-IB 7/3/14</strain>
    </source>
</reference>
<organism evidence="2 3">
    <name type="scientific">Thanatephorus cucumeris (strain AG1-IB / isolate 7/3/14)</name>
    <name type="common">Lettuce bottom rot fungus</name>
    <name type="synonym">Rhizoctonia solani</name>
    <dbReference type="NCBI Taxonomy" id="1108050"/>
    <lineage>
        <taxon>Eukaryota</taxon>
        <taxon>Fungi</taxon>
        <taxon>Dikarya</taxon>
        <taxon>Basidiomycota</taxon>
        <taxon>Agaricomycotina</taxon>
        <taxon>Agaricomycetes</taxon>
        <taxon>Cantharellales</taxon>
        <taxon>Ceratobasidiaceae</taxon>
        <taxon>Rhizoctonia</taxon>
        <taxon>Rhizoctonia solani AG-1</taxon>
    </lineage>
</organism>
<feature type="compositionally biased region" description="Polar residues" evidence="1">
    <location>
        <begin position="769"/>
        <end position="778"/>
    </location>
</feature>
<feature type="region of interest" description="Disordered" evidence="1">
    <location>
        <begin position="535"/>
        <end position="778"/>
    </location>
</feature>
<protein>
    <submittedName>
        <fullName evidence="2">Uncharacterized protein</fullName>
    </submittedName>
</protein>
<feature type="compositionally biased region" description="Low complexity" evidence="1">
    <location>
        <begin position="630"/>
        <end position="639"/>
    </location>
</feature>
<dbReference type="EMBL" id="LN679384">
    <property type="protein sequence ID" value="CEL57212.1"/>
    <property type="molecule type" value="Genomic_DNA"/>
</dbReference>